<evidence type="ECO:0000256" key="1">
    <source>
        <dbReference type="ARBA" id="ARBA00004651"/>
    </source>
</evidence>
<name>A0ABV6H3C6_9ACTN</name>
<evidence type="ECO:0000256" key="6">
    <source>
        <dbReference type="SAM" id="Phobius"/>
    </source>
</evidence>
<dbReference type="PANTHER" id="PTHR35007:SF4">
    <property type="entry name" value="CONSERVED TRANSMEMBRANE PROTEIN-RELATED"/>
    <property type="match status" value="1"/>
</dbReference>
<dbReference type="Proteomes" id="UP001589783">
    <property type="component" value="Unassembled WGS sequence"/>
</dbReference>
<comment type="subcellular location">
    <subcellularLocation>
        <location evidence="1">Cell membrane</location>
        <topology evidence="1">Multi-pass membrane protein</topology>
    </subcellularLocation>
</comment>
<protein>
    <submittedName>
        <fullName evidence="8">Type II secretion system F family protein</fullName>
    </submittedName>
</protein>
<evidence type="ECO:0000313" key="9">
    <source>
        <dbReference type="Proteomes" id="UP001589783"/>
    </source>
</evidence>
<feature type="transmembrane region" description="Helical" evidence="6">
    <location>
        <begin position="214"/>
        <end position="238"/>
    </location>
</feature>
<keyword evidence="4 6" id="KW-1133">Transmembrane helix</keyword>
<reference evidence="8 9" key="1">
    <citation type="submission" date="2024-09" db="EMBL/GenBank/DDBJ databases">
        <authorList>
            <person name="Sun Q."/>
            <person name="Mori K."/>
        </authorList>
    </citation>
    <scope>NUCLEOTIDE SEQUENCE [LARGE SCALE GENOMIC DNA]</scope>
    <source>
        <strain evidence="8 9">CCM 7957</strain>
    </source>
</reference>
<dbReference type="Pfam" id="PF00482">
    <property type="entry name" value="T2SSF"/>
    <property type="match status" value="1"/>
</dbReference>
<organism evidence="8 9">
    <name type="scientific">Gordonia phosphorivorans</name>
    <dbReference type="NCBI Taxonomy" id="1056982"/>
    <lineage>
        <taxon>Bacteria</taxon>
        <taxon>Bacillati</taxon>
        <taxon>Actinomycetota</taxon>
        <taxon>Actinomycetes</taxon>
        <taxon>Mycobacteriales</taxon>
        <taxon>Gordoniaceae</taxon>
        <taxon>Gordonia</taxon>
    </lineage>
</organism>
<evidence type="ECO:0000256" key="5">
    <source>
        <dbReference type="ARBA" id="ARBA00023136"/>
    </source>
</evidence>
<keyword evidence="2" id="KW-1003">Cell membrane</keyword>
<dbReference type="EMBL" id="JBHLWV010000002">
    <property type="protein sequence ID" value="MFC0313356.1"/>
    <property type="molecule type" value="Genomic_DNA"/>
</dbReference>
<evidence type="ECO:0000256" key="2">
    <source>
        <dbReference type="ARBA" id="ARBA00022475"/>
    </source>
</evidence>
<evidence type="ECO:0000313" key="8">
    <source>
        <dbReference type="EMBL" id="MFC0313356.1"/>
    </source>
</evidence>
<evidence type="ECO:0000259" key="7">
    <source>
        <dbReference type="Pfam" id="PF00482"/>
    </source>
</evidence>
<comment type="caution">
    <text evidence="8">The sequence shown here is derived from an EMBL/GenBank/DDBJ whole genome shotgun (WGS) entry which is preliminary data.</text>
</comment>
<keyword evidence="5 6" id="KW-0472">Membrane</keyword>
<feature type="domain" description="Type II secretion system protein GspF" evidence="7">
    <location>
        <begin position="117"/>
        <end position="223"/>
    </location>
</feature>
<feature type="transmembrane region" description="Helical" evidence="6">
    <location>
        <begin position="244"/>
        <end position="266"/>
    </location>
</feature>
<proteinExistence type="predicted"/>
<keyword evidence="9" id="KW-1185">Reference proteome</keyword>
<evidence type="ECO:0000256" key="4">
    <source>
        <dbReference type="ARBA" id="ARBA00022989"/>
    </source>
</evidence>
<accession>A0ABV6H3C6</accession>
<keyword evidence="3 6" id="KW-0812">Transmembrane</keyword>
<dbReference type="PANTHER" id="PTHR35007">
    <property type="entry name" value="INTEGRAL MEMBRANE PROTEIN-RELATED"/>
    <property type="match status" value="1"/>
</dbReference>
<feature type="transmembrane region" description="Helical" evidence="6">
    <location>
        <begin position="48"/>
        <end position="74"/>
    </location>
</feature>
<dbReference type="InterPro" id="IPR018076">
    <property type="entry name" value="T2SS_GspF_dom"/>
</dbReference>
<dbReference type="RefSeq" id="WP_382359348.1">
    <property type="nucleotide sequence ID" value="NZ_JBHLWV010000002.1"/>
</dbReference>
<gene>
    <name evidence="8" type="ORF">ACFFJD_00590</name>
</gene>
<sequence length="270" mass="27699">MTVVAAGCLLTAVALVVWPSTAPARRVARLTGPPPSRRGRPRAELLAMAAVPVLGAVLGVGVGVASAIVVAVALSRWRRLRDQRRRGEREAQLCRALTVMTAEMSVGAPMVGACRAAADELAESAGAEPTDSTVARELMRIAARVELGGGVDPESVPADLPGLHRLGEAWSISVRHGLPMVALLEALRADLVQRREFAARTEAGLAGPRATAMVLAGLPLLGLGLGQLMGAAPLAVLLGTPLGSVLLVVGVGLAAAGVCWADAIVLRAKR</sequence>
<evidence type="ECO:0000256" key="3">
    <source>
        <dbReference type="ARBA" id="ARBA00022692"/>
    </source>
</evidence>